<dbReference type="InterPro" id="IPR011032">
    <property type="entry name" value="GroES-like_sf"/>
</dbReference>
<dbReference type="SUPFAM" id="SSF50129">
    <property type="entry name" value="GroES-like"/>
    <property type="match status" value="1"/>
</dbReference>
<dbReference type="EMBL" id="CP136891">
    <property type="protein sequence ID" value="WOK99693.1"/>
    <property type="molecule type" value="Genomic_DNA"/>
</dbReference>
<evidence type="ECO:0000256" key="1">
    <source>
        <dbReference type="SAM" id="MobiDB-lite"/>
    </source>
</evidence>
<feature type="region of interest" description="Disordered" evidence="1">
    <location>
        <begin position="78"/>
        <end position="103"/>
    </location>
</feature>
<organism evidence="2 3">
    <name type="scientific">Canna indica</name>
    <name type="common">Indian-shot</name>
    <dbReference type="NCBI Taxonomy" id="4628"/>
    <lineage>
        <taxon>Eukaryota</taxon>
        <taxon>Viridiplantae</taxon>
        <taxon>Streptophyta</taxon>
        <taxon>Embryophyta</taxon>
        <taxon>Tracheophyta</taxon>
        <taxon>Spermatophyta</taxon>
        <taxon>Magnoliopsida</taxon>
        <taxon>Liliopsida</taxon>
        <taxon>Zingiberales</taxon>
        <taxon>Cannaceae</taxon>
        <taxon>Canna</taxon>
    </lineage>
</organism>
<reference evidence="2 3" key="1">
    <citation type="submission" date="2023-10" db="EMBL/GenBank/DDBJ databases">
        <title>Chromosome-scale genome assembly provides insights into flower coloration mechanisms of Canna indica.</title>
        <authorList>
            <person name="Li C."/>
        </authorList>
    </citation>
    <scope>NUCLEOTIDE SEQUENCE [LARGE SCALE GENOMIC DNA]</scope>
    <source>
        <tissue evidence="2">Flower</tissue>
    </source>
</reference>
<dbReference type="Proteomes" id="UP001327560">
    <property type="component" value="Chromosome 2"/>
</dbReference>
<accession>A0AAQ3K0L1</accession>
<dbReference type="Gene3D" id="3.90.180.10">
    <property type="entry name" value="Medium-chain alcohol dehydrogenases, catalytic domain"/>
    <property type="match status" value="1"/>
</dbReference>
<name>A0AAQ3K0L1_9LILI</name>
<dbReference type="AlphaFoldDB" id="A0AAQ3K0L1"/>
<gene>
    <name evidence="2" type="ORF">Cni_G08405</name>
</gene>
<keyword evidence="3" id="KW-1185">Reference proteome</keyword>
<proteinExistence type="predicted"/>
<evidence type="ECO:0000313" key="2">
    <source>
        <dbReference type="EMBL" id="WOK99693.1"/>
    </source>
</evidence>
<sequence>MRFLLRFAPSPTTSPSQSIQLHCGSRFLREGDHMVPIFNGECGDCTHYKNANTNLCVRYQVDPFKSVMVGDGGTRFSAVSSDGAAARSTTSSTPPPTPSTPCWTPPALSRSTRQLRSIACPFSAVASPPRINAIKRCFSIFTNVASALQSMQLTP</sequence>
<evidence type="ECO:0000313" key="3">
    <source>
        <dbReference type="Proteomes" id="UP001327560"/>
    </source>
</evidence>
<protein>
    <submittedName>
        <fullName evidence="2">Alcohol dehydrogenase-like 3</fullName>
    </submittedName>
</protein>